<dbReference type="GO" id="GO:0003723">
    <property type="term" value="F:RNA binding"/>
    <property type="evidence" value="ECO:0007669"/>
    <property type="project" value="InterPro"/>
</dbReference>
<comment type="caution">
    <text evidence="2">The sequence shown here is derived from an EMBL/GenBank/DDBJ whole genome shotgun (WGS) entry which is preliminary data.</text>
</comment>
<evidence type="ECO:0000259" key="1">
    <source>
        <dbReference type="Pfam" id="PF11955"/>
    </source>
</evidence>
<sequence>MIPFTSLRDLKISFGPFNSFSQSRWKKPVVTAQVRLETRTRDLKLDKLITHLNKLKTVLKIQQLISHRKQGPFVSLQLMSRWRNIVGLNVGMGIFLHKYPHVFEVFKHPIRKNICCRLSTRFRDLIDEEKRVMKEYESELVRRIKKLLMMSKTGTLHAHALRLISRELGLPENFWDSILGKYSLDFRLTDLEIVELVARDESLTVSEVEKWREKEYTEKWLSEFETRYAFPINFPTGFKMEIGYREKLKNWQRLPYLKPYERREGMRVRTCGGVERFEKRAVGIIHELLSLTVEKMVEVDKLAHFRKDFAIQVNVRELLLKHPGIFYVSTKGSTQTVFLREAYSKGCLVETNPVYIARRKMLDLVLLGRRNARRMFHQEERIEEGHSLVSTADGDGSRDGTDWVIPTLEGCDTDNEDPLNSLDEISNSKEEFHGYCESGSCKTY</sequence>
<dbReference type="Proteomes" id="UP001054252">
    <property type="component" value="Unassembled WGS sequence"/>
</dbReference>
<evidence type="ECO:0000313" key="3">
    <source>
        <dbReference type="Proteomes" id="UP001054252"/>
    </source>
</evidence>
<gene>
    <name evidence="2" type="ORF">SLEP1_g27681</name>
</gene>
<dbReference type="PANTHER" id="PTHR31476">
    <property type="entry name" value="PROTEIN WHAT'S THIS FACTOR 1 HOMOLOG, CHLOROPLASTIC"/>
    <property type="match status" value="1"/>
</dbReference>
<protein>
    <recommendedName>
        <fullName evidence="1">PORR domain-containing protein</fullName>
    </recommendedName>
</protein>
<dbReference type="AlphaFoldDB" id="A0AAV5K3U5"/>
<dbReference type="InterPro" id="IPR021099">
    <property type="entry name" value="PORR_domain"/>
</dbReference>
<organism evidence="2 3">
    <name type="scientific">Rubroshorea leprosula</name>
    <dbReference type="NCBI Taxonomy" id="152421"/>
    <lineage>
        <taxon>Eukaryota</taxon>
        <taxon>Viridiplantae</taxon>
        <taxon>Streptophyta</taxon>
        <taxon>Embryophyta</taxon>
        <taxon>Tracheophyta</taxon>
        <taxon>Spermatophyta</taxon>
        <taxon>Magnoliopsida</taxon>
        <taxon>eudicotyledons</taxon>
        <taxon>Gunneridae</taxon>
        <taxon>Pentapetalae</taxon>
        <taxon>rosids</taxon>
        <taxon>malvids</taxon>
        <taxon>Malvales</taxon>
        <taxon>Dipterocarpaceae</taxon>
        <taxon>Rubroshorea</taxon>
    </lineage>
</organism>
<accession>A0AAV5K3U5</accession>
<dbReference type="PANTHER" id="PTHR31476:SF12">
    <property type="entry name" value="UBIQUITIN CARBOXYL-TERMINAL HYDROLASE FAMILY PROTEIN"/>
    <property type="match status" value="1"/>
</dbReference>
<evidence type="ECO:0000313" key="2">
    <source>
        <dbReference type="EMBL" id="GKV17140.1"/>
    </source>
</evidence>
<keyword evidence="3" id="KW-1185">Reference proteome</keyword>
<proteinExistence type="predicted"/>
<dbReference type="InterPro" id="IPR045040">
    <property type="entry name" value="PORR_fam"/>
</dbReference>
<dbReference type="Pfam" id="PF11955">
    <property type="entry name" value="PORR"/>
    <property type="match status" value="1"/>
</dbReference>
<name>A0AAV5K3U5_9ROSI</name>
<reference evidence="2 3" key="1">
    <citation type="journal article" date="2021" name="Commun. Biol.">
        <title>The genome of Shorea leprosula (Dipterocarpaceae) highlights the ecological relevance of drought in aseasonal tropical rainforests.</title>
        <authorList>
            <person name="Ng K.K.S."/>
            <person name="Kobayashi M.J."/>
            <person name="Fawcett J.A."/>
            <person name="Hatakeyama M."/>
            <person name="Paape T."/>
            <person name="Ng C.H."/>
            <person name="Ang C.C."/>
            <person name="Tnah L.H."/>
            <person name="Lee C.T."/>
            <person name="Nishiyama T."/>
            <person name="Sese J."/>
            <person name="O'Brien M.J."/>
            <person name="Copetti D."/>
            <person name="Mohd Noor M.I."/>
            <person name="Ong R.C."/>
            <person name="Putra M."/>
            <person name="Sireger I.Z."/>
            <person name="Indrioko S."/>
            <person name="Kosugi Y."/>
            <person name="Izuno A."/>
            <person name="Isagi Y."/>
            <person name="Lee S.L."/>
            <person name="Shimizu K.K."/>
        </authorList>
    </citation>
    <scope>NUCLEOTIDE SEQUENCE [LARGE SCALE GENOMIC DNA]</scope>
    <source>
        <strain evidence="2">214</strain>
    </source>
</reference>
<feature type="domain" description="PORR" evidence="1">
    <location>
        <begin position="41"/>
        <end position="369"/>
    </location>
</feature>
<dbReference type="EMBL" id="BPVZ01000047">
    <property type="protein sequence ID" value="GKV17140.1"/>
    <property type="molecule type" value="Genomic_DNA"/>
</dbReference>